<dbReference type="Proteomes" id="UP001160483">
    <property type="component" value="Unassembled WGS sequence"/>
</dbReference>
<organism evidence="2 3">
    <name type="scientific">Peronospora belbahrii</name>
    <dbReference type="NCBI Taxonomy" id="622444"/>
    <lineage>
        <taxon>Eukaryota</taxon>
        <taxon>Sar</taxon>
        <taxon>Stramenopiles</taxon>
        <taxon>Oomycota</taxon>
        <taxon>Peronosporomycetes</taxon>
        <taxon>Peronosporales</taxon>
        <taxon>Peronosporaceae</taxon>
        <taxon>Peronospora</taxon>
    </lineage>
</organism>
<evidence type="ECO:0000313" key="3">
    <source>
        <dbReference type="Proteomes" id="UP001160483"/>
    </source>
</evidence>
<comment type="caution">
    <text evidence="2">The sequence shown here is derived from an EMBL/GenBank/DDBJ whole genome shotgun (WGS) entry which is preliminary data.</text>
</comment>
<sequence>MSTRTKRKNLRKRRKRRLFAAIAEEIQASEKDQWTPEKEELEQMRNEEQRQRTHEKWQKAVEKSTVAFKKRRKILAQRQQLILSLRQQIQQTSIKEDESLGGPPVSIYSITLVGGLKQEELLEWGRKNAHYHHHVQDDVLQPVFLRRDVVAAQYNLSCVCALADTMVDACTEV</sequence>
<evidence type="ECO:0008006" key="4">
    <source>
        <dbReference type="Google" id="ProtNLM"/>
    </source>
</evidence>
<evidence type="ECO:0000313" key="2">
    <source>
        <dbReference type="EMBL" id="CAH0482818.1"/>
    </source>
</evidence>
<dbReference type="EMBL" id="CAKKTJ010000336">
    <property type="protein sequence ID" value="CAH0482818.1"/>
    <property type="molecule type" value="Genomic_DNA"/>
</dbReference>
<name>A0AAU9LPR1_9STRA</name>
<feature type="region of interest" description="Disordered" evidence="1">
    <location>
        <begin position="30"/>
        <end position="56"/>
    </location>
</feature>
<dbReference type="AlphaFoldDB" id="A0AAU9LPR1"/>
<accession>A0AAU9LPR1</accession>
<evidence type="ECO:0000256" key="1">
    <source>
        <dbReference type="SAM" id="MobiDB-lite"/>
    </source>
</evidence>
<reference evidence="2" key="1">
    <citation type="submission" date="2021-11" db="EMBL/GenBank/DDBJ databases">
        <authorList>
            <person name="Islam A."/>
            <person name="Islam S."/>
            <person name="Flora M.S."/>
            <person name="Rahman M."/>
            <person name="Ziaur R.M."/>
            <person name="Epstein J.H."/>
            <person name="Hassan M."/>
            <person name="Klassen M."/>
            <person name="Woodard K."/>
            <person name="Webb A."/>
            <person name="Webby R.J."/>
            <person name="El Zowalaty M.E."/>
        </authorList>
    </citation>
    <scope>NUCLEOTIDE SEQUENCE</scope>
    <source>
        <strain evidence="2">Pbs3</strain>
    </source>
</reference>
<gene>
    <name evidence="2" type="ORF">PBS003_LOCUS9396</name>
</gene>
<protein>
    <recommendedName>
        <fullName evidence="4">SAM-dependent MTase TRM10-type domain-containing protein</fullName>
    </recommendedName>
</protein>
<proteinExistence type="predicted"/>